<dbReference type="Proteomes" id="UP000502377">
    <property type="component" value="Chromosome"/>
</dbReference>
<keyword evidence="5 8" id="KW-0812">Transmembrane</keyword>
<feature type="transmembrane region" description="Helical" evidence="8">
    <location>
        <begin position="195"/>
        <end position="217"/>
    </location>
</feature>
<comment type="subcellular location">
    <subcellularLocation>
        <location evidence="1">Cell membrane</location>
        <topology evidence="1">Multi-pass membrane protein</topology>
    </subcellularLocation>
</comment>
<keyword evidence="3" id="KW-0813">Transport</keyword>
<feature type="transmembrane region" description="Helical" evidence="8">
    <location>
        <begin position="238"/>
        <end position="268"/>
    </location>
</feature>
<dbReference type="PANTHER" id="PTHR30472">
    <property type="entry name" value="FERRIC ENTEROBACTIN TRANSPORT SYSTEM PERMEASE PROTEIN"/>
    <property type="match status" value="1"/>
</dbReference>
<evidence type="ECO:0000256" key="6">
    <source>
        <dbReference type="ARBA" id="ARBA00022989"/>
    </source>
</evidence>
<dbReference type="Pfam" id="PF01032">
    <property type="entry name" value="FecCD"/>
    <property type="match status" value="1"/>
</dbReference>
<feature type="transmembrane region" description="Helical" evidence="8">
    <location>
        <begin position="64"/>
        <end position="82"/>
    </location>
</feature>
<comment type="similarity">
    <text evidence="2">Belongs to the binding-protein-dependent transport system permease family. FecCD subfamily.</text>
</comment>
<dbReference type="SUPFAM" id="SSF81345">
    <property type="entry name" value="ABC transporter involved in vitamin B12 uptake, BtuC"/>
    <property type="match status" value="1"/>
</dbReference>
<gene>
    <name evidence="9" type="ORF">CRECT_0694</name>
</gene>
<evidence type="ECO:0000256" key="8">
    <source>
        <dbReference type="SAM" id="Phobius"/>
    </source>
</evidence>
<dbReference type="Gene3D" id="1.10.3470.10">
    <property type="entry name" value="ABC transporter involved in vitamin B12 uptake, BtuC"/>
    <property type="match status" value="1"/>
</dbReference>
<dbReference type="KEGG" id="crx:CRECT_0694"/>
<dbReference type="GO" id="GO:0022857">
    <property type="term" value="F:transmembrane transporter activity"/>
    <property type="evidence" value="ECO:0007669"/>
    <property type="project" value="InterPro"/>
</dbReference>
<keyword evidence="7 8" id="KW-0472">Membrane</keyword>
<accession>A0A6G5QL73</accession>
<keyword evidence="4" id="KW-1003">Cell membrane</keyword>
<dbReference type="GO" id="GO:0033214">
    <property type="term" value="P:siderophore-iron import into cell"/>
    <property type="evidence" value="ECO:0007669"/>
    <property type="project" value="TreeGrafter"/>
</dbReference>
<dbReference type="InterPro" id="IPR037294">
    <property type="entry name" value="ABC_BtuC-like"/>
</dbReference>
<feature type="transmembrane region" description="Helical" evidence="8">
    <location>
        <begin position="147"/>
        <end position="168"/>
    </location>
</feature>
<dbReference type="AlphaFoldDB" id="A0A6G5QL73"/>
<evidence type="ECO:0000256" key="1">
    <source>
        <dbReference type="ARBA" id="ARBA00004651"/>
    </source>
</evidence>
<feature type="transmembrane region" description="Helical" evidence="8">
    <location>
        <begin position="310"/>
        <end position="329"/>
    </location>
</feature>
<dbReference type="FunFam" id="1.10.3470.10:FF:000001">
    <property type="entry name" value="Vitamin B12 ABC transporter permease BtuC"/>
    <property type="match status" value="1"/>
</dbReference>
<feature type="transmembrane region" description="Helical" evidence="8">
    <location>
        <begin position="122"/>
        <end position="140"/>
    </location>
</feature>
<evidence type="ECO:0000313" key="9">
    <source>
        <dbReference type="EMBL" id="QCD46379.1"/>
    </source>
</evidence>
<organism evidence="9 10">
    <name type="scientific">Campylobacter rectus</name>
    <name type="common">Wolinella recta</name>
    <dbReference type="NCBI Taxonomy" id="203"/>
    <lineage>
        <taxon>Bacteria</taxon>
        <taxon>Pseudomonadati</taxon>
        <taxon>Campylobacterota</taxon>
        <taxon>Epsilonproteobacteria</taxon>
        <taxon>Campylobacterales</taxon>
        <taxon>Campylobacteraceae</taxon>
        <taxon>Campylobacter</taxon>
    </lineage>
</organism>
<dbReference type="InterPro" id="IPR000522">
    <property type="entry name" value="ABC_transptr_permease_BtuC"/>
</dbReference>
<dbReference type="GO" id="GO:0005886">
    <property type="term" value="C:plasma membrane"/>
    <property type="evidence" value="ECO:0007669"/>
    <property type="project" value="UniProtKB-SubCell"/>
</dbReference>
<evidence type="ECO:0000256" key="7">
    <source>
        <dbReference type="ARBA" id="ARBA00023136"/>
    </source>
</evidence>
<evidence type="ECO:0000256" key="4">
    <source>
        <dbReference type="ARBA" id="ARBA00022475"/>
    </source>
</evidence>
<dbReference type="CDD" id="cd06550">
    <property type="entry name" value="TM_ABC_iron-siderophores_like"/>
    <property type="match status" value="1"/>
</dbReference>
<feature type="transmembrane region" description="Helical" evidence="8">
    <location>
        <begin position="94"/>
        <end position="116"/>
    </location>
</feature>
<evidence type="ECO:0000313" key="10">
    <source>
        <dbReference type="Proteomes" id="UP000502377"/>
    </source>
</evidence>
<protein>
    <submittedName>
        <fullName evidence="9">ABC transporter, permease protein</fullName>
    </submittedName>
</protein>
<evidence type="ECO:0000256" key="3">
    <source>
        <dbReference type="ARBA" id="ARBA00022448"/>
    </source>
</evidence>
<name>A0A6G5QL73_CAMRE</name>
<evidence type="ECO:0000256" key="2">
    <source>
        <dbReference type="ARBA" id="ARBA00007935"/>
    </source>
</evidence>
<feature type="transmembrane region" description="Helical" evidence="8">
    <location>
        <begin position="274"/>
        <end position="298"/>
    </location>
</feature>
<keyword evidence="6 8" id="KW-1133">Transmembrane helix</keyword>
<sequence length="336" mass="35314">MSNSKIIILLAVAVALAAFAALGVGRFELSYVQILAHFKAAISGEQPSEPQSYAVLMLIRLPRVLFAVLVGAALASSGAVYQGLFRNPLVSPDILGVSSGSSVGASIAIILNFNYIGVQLSAFGFGLAAVFAVVFISGVIAKGRINLLVMVLTGIVISSLFGAVSSLMKFLADSEDKLPEITFWLMGSLARTGGYQNLAVLLAVVAISLVPLFMLRYKLNALSFGEEEARAMGLNVKIYNIIIIAASTLLTATCVSFCGIVGWIGLVIPHIVRFAVGANFTTLLPASMLSGALFLLIVDTAARSIMASEIPLGVITSLIGAPVFVYLLYKSKRGFS</sequence>
<dbReference type="EMBL" id="CP012543">
    <property type="protein sequence ID" value="QCD46379.1"/>
    <property type="molecule type" value="Genomic_DNA"/>
</dbReference>
<evidence type="ECO:0000256" key="5">
    <source>
        <dbReference type="ARBA" id="ARBA00022692"/>
    </source>
</evidence>
<reference evidence="9 10" key="1">
    <citation type="submission" date="2016-07" db="EMBL/GenBank/DDBJ databases">
        <title>Comparative genomics of the Campylobacter concisus group.</title>
        <authorList>
            <person name="Miller W.G."/>
            <person name="Yee E."/>
            <person name="Chapman M.H."/>
            <person name="Huynh S."/>
            <person name="Bono J.L."/>
            <person name="On S.L.W."/>
            <person name="StLeger J."/>
            <person name="Foster G."/>
            <person name="Parker C.T."/>
        </authorList>
    </citation>
    <scope>NUCLEOTIDE SEQUENCE [LARGE SCALE GENOMIC DNA]</scope>
    <source>
        <strain evidence="9 10">ATCC 33238</strain>
    </source>
</reference>
<dbReference type="PANTHER" id="PTHR30472:SF70">
    <property type="entry name" value="MOLYBDATE IMPORT SYSTEM PERMEASE PROTEIN MOLB"/>
    <property type="match status" value="1"/>
</dbReference>
<dbReference type="RefSeq" id="WP_002944521.1">
    <property type="nucleotide sequence ID" value="NZ_CP012543.1"/>
</dbReference>
<proteinExistence type="inferred from homology"/>